<reference evidence="4" key="1">
    <citation type="submission" date="2017-06" db="EMBL/GenBank/DDBJ databases">
        <authorList>
            <person name="Varghese N."/>
            <person name="Submissions S."/>
        </authorList>
    </citation>
    <scope>NUCLEOTIDE SEQUENCE [LARGE SCALE GENOMIC DNA]</scope>
    <source>
        <strain evidence="4">SCA</strain>
    </source>
</reference>
<protein>
    <submittedName>
        <fullName evidence="3">Catechol 2,3-dioxygenase</fullName>
    </submittedName>
</protein>
<dbReference type="GO" id="GO:0004493">
    <property type="term" value="F:methylmalonyl-CoA epimerase activity"/>
    <property type="evidence" value="ECO:0007669"/>
    <property type="project" value="TreeGrafter"/>
</dbReference>
<keyword evidence="4" id="KW-1185">Reference proteome</keyword>
<evidence type="ECO:0000259" key="2">
    <source>
        <dbReference type="PROSITE" id="PS51819"/>
    </source>
</evidence>
<accession>A0A239APD0</accession>
<dbReference type="InterPro" id="IPR037523">
    <property type="entry name" value="VOC_core"/>
</dbReference>
<keyword evidence="1" id="KW-0479">Metal-binding</keyword>
<dbReference type="GO" id="GO:0046872">
    <property type="term" value="F:metal ion binding"/>
    <property type="evidence" value="ECO:0007669"/>
    <property type="project" value="UniProtKB-KW"/>
</dbReference>
<sequence length="127" mass="14936">MITLEHVGIAAKNTEALKDWYIKLFGFKIVYDNRKERPTYFLLMEDNSMLEIYPADNETEILGNKYQGIRHLSFGTDNIEREFENLMKHDAEMIDGLKENDKGIKTIFFKDIEGNIIHFIQRPASLY</sequence>
<dbReference type="Proteomes" id="UP000198304">
    <property type="component" value="Unassembled WGS sequence"/>
</dbReference>
<evidence type="ECO:0000256" key="1">
    <source>
        <dbReference type="ARBA" id="ARBA00022723"/>
    </source>
</evidence>
<dbReference type="PANTHER" id="PTHR43048">
    <property type="entry name" value="METHYLMALONYL-COA EPIMERASE"/>
    <property type="match status" value="1"/>
</dbReference>
<dbReference type="GO" id="GO:0046491">
    <property type="term" value="P:L-methylmalonyl-CoA metabolic process"/>
    <property type="evidence" value="ECO:0007669"/>
    <property type="project" value="TreeGrafter"/>
</dbReference>
<dbReference type="PANTHER" id="PTHR43048:SF3">
    <property type="entry name" value="METHYLMALONYL-COA EPIMERASE, MITOCHONDRIAL"/>
    <property type="match status" value="1"/>
</dbReference>
<dbReference type="InterPro" id="IPR051785">
    <property type="entry name" value="MMCE/EMCE_epimerase"/>
</dbReference>
<dbReference type="EMBL" id="FZOJ01000002">
    <property type="protein sequence ID" value="SNR96858.1"/>
    <property type="molecule type" value="Genomic_DNA"/>
</dbReference>
<dbReference type="Pfam" id="PF00903">
    <property type="entry name" value="Glyoxalase"/>
    <property type="match status" value="1"/>
</dbReference>
<dbReference type="GO" id="GO:0051213">
    <property type="term" value="F:dioxygenase activity"/>
    <property type="evidence" value="ECO:0007669"/>
    <property type="project" value="UniProtKB-KW"/>
</dbReference>
<dbReference type="SUPFAM" id="SSF54593">
    <property type="entry name" value="Glyoxalase/Bleomycin resistance protein/Dihydroxybiphenyl dioxygenase"/>
    <property type="match status" value="1"/>
</dbReference>
<gene>
    <name evidence="3" type="ORF">SAMN05446037_1002145</name>
</gene>
<keyword evidence="3" id="KW-0223">Dioxygenase</keyword>
<dbReference type="AlphaFoldDB" id="A0A239APD0"/>
<dbReference type="CDD" id="cd06587">
    <property type="entry name" value="VOC"/>
    <property type="match status" value="1"/>
</dbReference>
<feature type="domain" description="VOC" evidence="2">
    <location>
        <begin position="3"/>
        <end position="122"/>
    </location>
</feature>
<organism evidence="3 4">
    <name type="scientific">Anaerovirgula multivorans</name>
    <dbReference type="NCBI Taxonomy" id="312168"/>
    <lineage>
        <taxon>Bacteria</taxon>
        <taxon>Bacillati</taxon>
        <taxon>Bacillota</taxon>
        <taxon>Clostridia</taxon>
        <taxon>Peptostreptococcales</taxon>
        <taxon>Natronincolaceae</taxon>
        <taxon>Anaerovirgula</taxon>
    </lineage>
</organism>
<proteinExistence type="predicted"/>
<dbReference type="InterPro" id="IPR004360">
    <property type="entry name" value="Glyas_Fos-R_dOase_dom"/>
</dbReference>
<name>A0A239APD0_9FIRM</name>
<dbReference type="InterPro" id="IPR029068">
    <property type="entry name" value="Glyas_Bleomycin-R_OHBP_Dase"/>
</dbReference>
<evidence type="ECO:0000313" key="3">
    <source>
        <dbReference type="EMBL" id="SNR96858.1"/>
    </source>
</evidence>
<dbReference type="Gene3D" id="3.10.180.10">
    <property type="entry name" value="2,3-Dihydroxybiphenyl 1,2-Dioxygenase, domain 1"/>
    <property type="match status" value="1"/>
</dbReference>
<evidence type="ECO:0000313" key="4">
    <source>
        <dbReference type="Proteomes" id="UP000198304"/>
    </source>
</evidence>
<keyword evidence="3" id="KW-0560">Oxidoreductase</keyword>
<dbReference type="RefSeq" id="WP_176431158.1">
    <property type="nucleotide sequence ID" value="NZ_FZOJ01000002.1"/>
</dbReference>
<dbReference type="PROSITE" id="PS51819">
    <property type="entry name" value="VOC"/>
    <property type="match status" value="1"/>
</dbReference>